<accession>A0A0J8VNR3</accession>
<comment type="caution">
    <text evidence="1">The sequence shown here is derived from an EMBL/GenBank/DDBJ whole genome shotgun (WGS) entry which is preliminary data.</text>
</comment>
<dbReference type="OrthoDB" id="6196468at2"/>
<dbReference type="NCBIfam" id="TIGR00022">
    <property type="entry name" value="YhcH/YjgK/YiaL family protein"/>
    <property type="match status" value="1"/>
</dbReference>
<dbReference type="Gene3D" id="2.60.120.370">
    <property type="entry name" value="YhcH/YjgK/YiaL"/>
    <property type="match status" value="1"/>
</dbReference>
<dbReference type="PANTHER" id="PTHR34986:SF5">
    <property type="entry name" value="N-ACETYLNEURAMINATE ANOMERASE NANQ"/>
    <property type="match status" value="1"/>
</dbReference>
<dbReference type="InterPro" id="IPR004375">
    <property type="entry name" value="NanQ/TabA/YiaL"/>
</dbReference>
<gene>
    <name evidence="1" type="ORF">ACH50_11650</name>
</gene>
<dbReference type="InterPro" id="IPR037012">
    <property type="entry name" value="NanQ/TabA/YiaL_sf"/>
</dbReference>
<dbReference type="GO" id="GO:0005829">
    <property type="term" value="C:cytosol"/>
    <property type="evidence" value="ECO:0007669"/>
    <property type="project" value="TreeGrafter"/>
</dbReference>
<proteinExistence type="predicted"/>
<dbReference type="InterPro" id="IPR049827">
    <property type="entry name" value="NanQ"/>
</dbReference>
<organism evidence="1 2">
    <name type="scientific">Franconibacter pulveris</name>
    <dbReference type="NCBI Taxonomy" id="435910"/>
    <lineage>
        <taxon>Bacteria</taxon>
        <taxon>Pseudomonadati</taxon>
        <taxon>Pseudomonadota</taxon>
        <taxon>Gammaproteobacteria</taxon>
        <taxon>Enterobacterales</taxon>
        <taxon>Enterobacteriaceae</taxon>
        <taxon>Franconibacter</taxon>
    </lineage>
</organism>
<sequence length="155" mass="17168">MIAGKIQHAYAAGLPPAMAQALAQALAANPAQKAPGSYVLQEEKLLMNVMQFATQHAQEKCAELHRDYIDIQILLEGKEQIRYGVAGSERECGEWHKEEDYQLCKYIEAEQVLLMEPGMFAVFMPGEPHKPGCFAEKAGEIKKVVLKLHCSALQA</sequence>
<name>A0A0J8VNR3_9ENTR</name>
<dbReference type="PATRIC" id="fig|1656095.3.peg.1365"/>
<dbReference type="SUPFAM" id="SSF51197">
    <property type="entry name" value="Clavaminate synthase-like"/>
    <property type="match status" value="1"/>
</dbReference>
<protein>
    <recommendedName>
        <fullName evidence="3">YhcH/YjgK/YiaL family protein</fullName>
    </recommendedName>
</protein>
<dbReference type="EMBL" id="LFEJ01000014">
    <property type="protein sequence ID" value="KMV34791.1"/>
    <property type="molecule type" value="Genomic_DNA"/>
</dbReference>
<dbReference type="Proteomes" id="UP000037315">
    <property type="component" value="Unassembled WGS sequence"/>
</dbReference>
<reference evidence="1 2" key="1">
    <citation type="submission" date="2015-06" db="EMBL/GenBank/DDBJ databases">
        <title>Genome sequencing of Cronobacter sp. strain DJ34 isolated from petroleum contaminated sludge of Duliajan Oil Fields, Assam, India.</title>
        <authorList>
            <person name="Pal S."/>
            <person name="Banerjee T.D."/>
            <person name="Roy A."/>
            <person name="Sar P."/>
            <person name="Kazy S.K."/>
        </authorList>
    </citation>
    <scope>NUCLEOTIDE SEQUENCE [LARGE SCALE GENOMIC DNA]</scope>
    <source>
        <strain evidence="1 2">DJ34</strain>
    </source>
</reference>
<dbReference type="RefSeq" id="WP_024558830.1">
    <property type="nucleotide sequence ID" value="NZ_LFEJ01000014.1"/>
</dbReference>
<dbReference type="AlphaFoldDB" id="A0A0J8VNR3"/>
<evidence type="ECO:0008006" key="3">
    <source>
        <dbReference type="Google" id="ProtNLM"/>
    </source>
</evidence>
<dbReference type="Pfam" id="PF04074">
    <property type="entry name" value="DUF386"/>
    <property type="match status" value="1"/>
</dbReference>
<dbReference type="STRING" id="1121863.GCA_000621185_02098"/>
<dbReference type="NCBIfam" id="NF040884">
    <property type="entry name" value="acetylneur_anom"/>
    <property type="match status" value="1"/>
</dbReference>
<evidence type="ECO:0000313" key="1">
    <source>
        <dbReference type="EMBL" id="KMV34791.1"/>
    </source>
</evidence>
<evidence type="ECO:0000313" key="2">
    <source>
        <dbReference type="Proteomes" id="UP000037315"/>
    </source>
</evidence>
<dbReference type="PANTHER" id="PTHR34986">
    <property type="entry name" value="EVOLVED BETA-GALACTOSIDASE SUBUNIT BETA"/>
    <property type="match status" value="1"/>
</dbReference>
<keyword evidence="2" id="KW-1185">Reference proteome</keyword>